<comment type="caution">
    <text evidence="2">The sequence shown here is derived from an EMBL/GenBank/DDBJ whole genome shotgun (WGS) entry which is preliminary data.</text>
</comment>
<sequence>MVGGYDFVRGVTSGGHTFTSGDLFIDVDGDAQYGPVNTKSGGAYPALALNDTFGYDFVLDLDFATKTYAVIRLDEGASTLMSSVYYAQNDESNPWRYLSGGTVLAANQSLGYVAGLTDTGFAGDWHNAVFVDLSFLGHGADFTVHFTMECGNDNLMGQGALPAPEPGTLLLLGTGLLGLLAWRRRH</sequence>
<evidence type="ECO:0000313" key="2">
    <source>
        <dbReference type="EMBL" id="TRO78843.1"/>
    </source>
</evidence>
<feature type="domain" description="Ice-binding protein C-terminal" evidence="1">
    <location>
        <begin position="162"/>
        <end position="185"/>
    </location>
</feature>
<name>A0A550J6U9_9BACT</name>
<organism evidence="2 3">
    <name type="scientific">Trichloromonas acetexigens</name>
    <dbReference type="NCBI Taxonomy" id="38815"/>
    <lineage>
        <taxon>Bacteria</taxon>
        <taxon>Pseudomonadati</taxon>
        <taxon>Thermodesulfobacteriota</taxon>
        <taxon>Desulfuromonadia</taxon>
        <taxon>Desulfuromonadales</taxon>
        <taxon>Trichloromonadaceae</taxon>
        <taxon>Trichloromonas</taxon>
    </lineage>
</organism>
<gene>
    <name evidence="2" type="ORF">FL622_15010</name>
</gene>
<dbReference type="Proteomes" id="UP000317155">
    <property type="component" value="Unassembled WGS sequence"/>
</dbReference>
<dbReference type="EMBL" id="VJVV01000014">
    <property type="protein sequence ID" value="TRO78843.1"/>
    <property type="molecule type" value="Genomic_DNA"/>
</dbReference>
<dbReference type="AlphaFoldDB" id="A0A550J6U9"/>
<evidence type="ECO:0000313" key="3">
    <source>
        <dbReference type="Proteomes" id="UP000317155"/>
    </source>
</evidence>
<evidence type="ECO:0000259" key="1">
    <source>
        <dbReference type="Pfam" id="PF07589"/>
    </source>
</evidence>
<dbReference type="OrthoDB" id="5296954at2"/>
<keyword evidence="3" id="KW-1185">Reference proteome</keyword>
<accession>A0A550J6U9</accession>
<reference evidence="2 3" key="1">
    <citation type="submission" date="2019-07" db="EMBL/GenBank/DDBJ databases">
        <title>Insights of Desulfuromonas acetexigens electromicrobiology.</title>
        <authorList>
            <person name="Katuri K."/>
            <person name="Sapireddy V."/>
            <person name="Shaw D.R."/>
            <person name="Saikaly P."/>
        </authorList>
    </citation>
    <scope>NUCLEOTIDE SEQUENCE [LARGE SCALE GENOMIC DNA]</scope>
    <source>
        <strain evidence="2 3">2873</strain>
    </source>
</reference>
<dbReference type="InterPro" id="IPR013424">
    <property type="entry name" value="Ice-binding_C"/>
</dbReference>
<protein>
    <submittedName>
        <fullName evidence="2">PEP-CTERM sorting domain-containing protein</fullName>
    </submittedName>
</protein>
<dbReference type="NCBIfam" id="TIGR02595">
    <property type="entry name" value="PEP_CTERM"/>
    <property type="match status" value="1"/>
</dbReference>
<dbReference type="Pfam" id="PF07589">
    <property type="entry name" value="PEP-CTERM"/>
    <property type="match status" value="1"/>
</dbReference>
<proteinExistence type="predicted"/>